<name>A0A392WKY5_9FABA</name>
<comment type="caution">
    <text evidence="1">The sequence shown here is derived from an EMBL/GenBank/DDBJ whole genome shotgun (WGS) entry which is preliminary data.</text>
</comment>
<dbReference type="EMBL" id="LXQA011461069">
    <property type="protein sequence ID" value="MCI98000.1"/>
    <property type="molecule type" value="Genomic_DNA"/>
</dbReference>
<accession>A0A392WKY5</accession>
<keyword evidence="2" id="KW-1185">Reference proteome</keyword>
<protein>
    <submittedName>
        <fullName evidence="1">Uncharacterized protein</fullName>
    </submittedName>
</protein>
<dbReference type="AlphaFoldDB" id="A0A392WKY5"/>
<reference evidence="1 2" key="1">
    <citation type="journal article" date="2018" name="Front. Plant Sci.">
        <title>Red Clover (Trifolium pratense) and Zigzag Clover (T. medium) - A Picture of Genomic Similarities and Differences.</title>
        <authorList>
            <person name="Dluhosova J."/>
            <person name="Istvanek J."/>
            <person name="Nedelnik J."/>
            <person name="Repkova J."/>
        </authorList>
    </citation>
    <scope>NUCLEOTIDE SEQUENCE [LARGE SCALE GENOMIC DNA]</scope>
    <source>
        <strain evidence="2">cv. 10/8</strain>
        <tissue evidence="1">Leaf</tissue>
    </source>
</reference>
<evidence type="ECO:0000313" key="1">
    <source>
        <dbReference type="EMBL" id="MCI98000.1"/>
    </source>
</evidence>
<dbReference type="Proteomes" id="UP000265520">
    <property type="component" value="Unassembled WGS sequence"/>
</dbReference>
<sequence>MVPARHAGVYGALRRSIRNSRIHLWHWRVAQPGLARRAVESSSEEEPLEVARRA</sequence>
<proteinExistence type="predicted"/>
<evidence type="ECO:0000313" key="2">
    <source>
        <dbReference type="Proteomes" id="UP000265520"/>
    </source>
</evidence>
<organism evidence="1 2">
    <name type="scientific">Trifolium medium</name>
    <dbReference type="NCBI Taxonomy" id="97028"/>
    <lineage>
        <taxon>Eukaryota</taxon>
        <taxon>Viridiplantae</taxon>
        <taxon>Streptophyta</taxon>
        <taxon>Embryophyta</taxon>
        <taxon>Tracheophyta</taxon>
        <taxon>Spermatophyta</taxon>
        <taxon>Magnoliopsida</taxon>
        <taxon>eudicotyledons</taxon>
        <taxon>Gunneridae</taxon>
        <taxon>Pentapetalae</taxon>
        <taxon>rosids</taxon>
        <taxon>fabids</taxon>
        <taxon>Fabales</taxon>
        <taxon>Fabaceae</taxon>
        <taxon>Papilionoideae</taxon>
        <taxon>50 kb inversion clade</taxon>
        <taxon>NPAAA clade</taxon>
        <taxon>Hologalegina</taxon>
        <taxon>IRL clade</taxon>
        <taxon>Trifolieae</taxon>
        <taxon>Trifolium</taxon>
    </lineage>
</organism>